<evidence type="ECO:0000256" key="5">
    <source>
        <dbReference type="ARBA" id="ARBA00022833"/>
    </source>
</evidence>
<gene>
    <name evidence="13" type="ORF">CALMAC_LOCUS13307</name>
</gene>
<dbReference type="EMBL" id="CAACVG010009550">
    <property type="protein sequence ID" value="VEN53524.1"/>
    <property type="molecule type" value="Genomic_DNA"/>
</dbReference>
<keyword evidence="7 10" id="KW-0653">Protein transport</keyword>
<dbReference type="PANTHER" id="PTHR11141:SF0">
    <property type="entry name" value="PROTEIN TRANSPORT PROTEIN SEC23"/>
    <property type="match status" value="1"/>
</dbReference>
<dbReference type="SUPFAM" id="SSF82919">
    <property type="entry name" value="Zn-finger domain of Sec23/24"/>
    <property type="match status" value="1"/>
</dbReference>
<dbReference type="InterPro" id="IPR006896">
    <property type="entry name" value="Sec23/24_trunk_dom"/>
</dbReference>
<dbReference type="Pfam" id="PF04810">
    <property type="entry name" value="zf-Sec23_Sec24"/>
    <property type="match status" value="1"/>
</dbReference>
<dbReference type="GO" id="GO:0006886">
    <property type="term" value="P:intracellular protein transport"/>
    <property type="evidence" value="ECO:0007669"/>
    <property type="project" value="InterPro"/>
</dbReference>
<dbReference type="GO" id="GO:0005096">
    <property type="term" value="F:GTPase activator activity"/>
    <property type="evidence" value="ECO:0007669"/>
    <property type="project" value="TreeGrafter"/>
</dbReference>
<evidence type="ECO:0000256" key="6">
    <source>
        <dbReference type="ARBA" id="ARBA00022892"/>
    </source>
</evidence>
<dbReference type="InterPro" id="IPR037364">
    <property type="entry name" value="Sec23"/>
</dbReference>
<dbReference type="Gene3D" id="2.30.30.380">
    <property type="entry name" value="Zn-finger domain of Sec23/24"/>
    <property type="match status" value="1"/>
</dbReference>
<keyword evidence="4 10" id="KW-0256">Endoplasmic reticulum</keyword>
<organism evidence="13 14">
    <name type="scientific">Callosobruchus maculatus</name>
    <name type="common">Southern cowpea weevil</name>
    <name type="synonym">Pulse bruchid</name>
    <dbReference type="NCBI Taxonomy" id="64391"/>
    <lineage>
        <taxon>Eukaryota</taxon>
        <taxon>Metazoa</taxon>
        <taxon>Ecdysozoa</taxon>
        <taxon>Arthropoda</taxon>
        <taxon>Hexapoda</taxon>
        <taxon>Insecta</taxon>
        <taxon>Pterygota</taxon>
        <taxon>Neoptera</taxon>
        <taxon>Endopterygota</taxon>
        <taxon>Coleoptera</taxon>
        <taxon>Polyphaga</taxon>
        <taxon>Cucujiformia</taxon>
        <taxon>Chrysomeloidea</taxon>
        <taxon>Chrysomelidae</taxon>
        <taxon>Bruchinae</taxon>
        <taxon>Bruchini</taxon>
        <taxon>Callosobruchus</taxon>
    </lineage>
</organism>
<dbReference type="GO" id="GO:0030127">
    <property type="term" value="C:COPII vesicle coat"/>
    <property type="evidence" value="ECO:0007669"/>
    <property type="project" value="InterPro"/>
</dbReference>
<feature type="domain" description="Sec23/Sec24 trunk" evidence="12">
    <location>
        <begin position="128"/>
        <end position="317"/>
    </location>
</feature>
<proteinExistence type="inferred from homology"/>
<sequence>MATYEEYIQQNEDRDGIRFTWNVWPSSRIEATRLVVPLAYLYQPIKDRPELPPIQYDPVLCTRNNCRAILNPFCQVDYRAKLWVCNFCFQRNPFPPQYAAISEQHQPAELMPMFSTIEYTIMRAQCLPPIFLYVVDTCMDEEELGALKDSLQMSLSLLPQNALIGLITFGKMVQVHELGTEGCSKSYVFRGTKDLTAKQIQEMLGIGKIPVAQPQQQQLGRPGQPQVAPLPPAHRFLQPVSKCDTNLTDLIGELQRDPWPVSQGKRPLRSTGAALAVAVGLLECTYANTGARLMLFVGGPCSQGPGQVVNDDLKQPIRSIMIYRKTMQST</sequence>
<protein>
    <recommendedName>
        <fullName evidence="10">Protein transport protein SEC23</fullName>
    </recommendedName>
</protein>
<comment type="subcellular location">
    <subcellularLocation>
        <location evidence="10">Cytoplasmic vesicle</location>
        <location evidence="10">COPII-coated vesicle membrane</location>
        <topology evidence="10">Peripheral membrane protein</topology>
        <orientation evidence="10">Cytoplasmic side</orientation>
    </subcellularLocation>
    <subcellularLocation>
        <location evidence="10">Endoplasmic reticulum membrane</location>
        <topology evidence="10">Peripheral membrane protein</topology>
        <orientation evidence="10">Cytoplasmic side</orientation>
    </subcellularLocation>
</comment>
<evidence type="ECO:0000256" key="4">
    <source>
        <dbReference type="ARBA" id="ARBA00022824"/>
    </source>
</evidence>
<evidence type="ECO:0000256" key="3">
    <source>
        <dbReference type="ARBA" id="ARBA00022723"/>
    </source>
</evidence>
<dbReference type="InterPro" id="IPR036465">
    <property type="entry name" value="vWFA_dom_sf"/>
</dbReference>
<accession>A0A653D0M5</accession>
<evidence type="ECO:0000259" key="11">
    <source>
        <dbReference type="Pfam" id="PF04810"/>
    </source>
</evidence>
<keyword evidence="10" id="KW-0963">Cytoplasm</keyword>
<evidence type="ECO:0000256" key="9">
    <source>
        <dbReference type="ARBA" id="ARBA00023329"/>
    </source>
</evidence>
<dbReference type="FunFam" id="2.30.30.380:FF:000001">
    <property type="entry name" value="Protein transport protein SEC23"/>
    <property type="match status" value="1"/>
</dbReference>
<dbReference type="OrthoDB" id="10256289at2759"/>
<keyword evidence="6 10" id="KW-0931">ER-Golgi transport</keyword>
<dbReference type="Proteomes" id="UP000410492">
    <property type="component" value="Unassembled WGS sequence"/>
</dbReference>
<dbReference type="SUPFAM" id="SSF81995">
    <property type="entry name" value="beta-sandwich domain of Sec23/24"/>
    <property type="match status" value="1"/>
</dbReference>
<keyword evidence="2 10" id="KW-0813">Transport</keyword>
<keyword evidence="3 10" id="KW-0479">Metal-binding</keyword>
<keyword evidence="14" id="KW-1185">Reference proteome</keyword>
<keyword evidence="5 10" id="KW-0862">Zinc</keyword>
<evidence type="ECO:0000256" key="1">
    <source>
        <dbReference type="ARBA" id="ARBA00009210"/>
    </source>
</evidence>
<dbReference type="GO" id="GO:0070971">
    <property type="term" value="C:endoplasmic reticulum exit site"/>
    <property type="evidence" value="ECO:0007669"/>
    <property type="project" value="TreeGrafter"/>
</dbReference>
<keyword evidence="9 10" id="KW-0968">Cytoplasmic vesicle</keyword>
<dbReference type="InterPro" id="IPR006895">
    <property type="entry name" value="Znf_Sec23_Sec24"/>
</dbReference>
<dbReference type="SUPFAM" id="SSF53300">
    <property type="entry name" value="vWA-like"/>
    <property type="match status" value="1"/>
</dbReference>
<dbReference type="InterPro" id="IPR036174">
    <property type="entry name" value="Znf_Sec23_Sec24_sf"/>
</dbReference>
<dbReference type="Pfam" id="PF04811">
    <property type="entry name" value="Sec23_trunk"/>
    <property type="match status" value="1"/>
</dbReference>
<dbReference type="GO" id="GO:0008270">
    <property type="term" value="F:zinc ion binding"/>
    <property type="evidence" value="ECO:0007669"/>
    <property type="project" value="InterPro"/>
</dbReference>
<dbReference type="AlphaFoldDB" id="A0A653D0M5"/>
<dbReference type="GO" id="GO:0090110">
    <property type="term" value="P:COPII-coated vesicle cargo loading"/>
    <property type="evidence" value="ECO:0007669"/>
    <property type="project" value="TreeGrafter"/>
</dbReference>
<comment type="similarity">
    <text evidence="1 10">Belongs to the SEC23/SEC24 family. SEC23 subfamily.</text>
</comment>
<reference evidence="13 14" key="1">
    <citation type="submission" date="2019-01" db="EMBL/GenBank/DDBJ databases">
        <authorList>
            <person name="Sayadi A."/>
        </authorList>
    </citation>
    <scope>NUCLEOTIDE SEQUENCE [LARGE SCALE GENOMIC DNA]</scope>
</reference>
<evidence type="ECO:0000313" key="14">
    <source>
        <dbReference type="Proteomes" id="UP000410492"/>
    </source>
</evidence>
<name>A0A653D0M5_CALMS</name>
<keyword evidence="8 10" id="KW-0472">Membrane</keyword>
<evidence type="ECO:0000256" key="7">
    <source>
        <dbReference type="ARBA" id="ARBA00022927"/>
    </source>
</evidence>
<evidence type="ECO:0000256" key="10">
    <source>
        <dbReference type="RuleBase" id="RU365030"/>
    </source>
</evidence>
<feature type="domain" description="Zinc finger Sec23/Sec24-type" evidence="11">
    <location>
        <begin position="58"/>
        <end position="98"/>
    </location>
</feature>
<dbReference type="PANTHER" id="PTHR11141">
    <property type="entry name" value="PROTEIN TRANSPORT PROTEIN SEC23"/>
    <property type="match status" value="1"/>
</dbReference>
<evidence type="ECO:0000256" key="2">
    <source>
        <dbReference type="ARBA" id="ARBA00022448"/>
    </source>
</evidence>
<evidence type="ECO:0000256" key="8">
    <source>
        <dbReference type="ARBA" id="ARBA00023136"/>
    </source>
</evidence>
<evidence type="ECO:0000313" key="13">
    <source>
        <dbReference type="EMBL" id="VEN53524.1"/>
    </source>
</evidence>
<evidence type="ECO:0000259" key="12">
    <source>
        <dbReference type="Pfam" id="PF04811"/>
    </source>
</evidence>
<comment type="function">
    <text evidence="10">Component of the coat protein complex II (COPII) which promotes the formation of transport vesicles from the endoplasmic reticulum (ER). The coat has two main functions, the physical deformation of the endoplasmic reticulum membrane into vesicles and the selection of cargo molecules.</text>
</comment>
<dbReference type="Gene3D" id="3.40.50.410">
    <property type="entry name" value="von Willebrand factor, type A domain"/>
    <property type="match status" value="1"/>
</dbReference>
<dbReference type="GO" id="GO:0005789">
    <property type="term" value="C:endoplasmic reticulum membrane"/>
    <property type="evidence" value="ECO:0007669"/>
    <property type="project" value="UniProtKB-SubCell"/>
</dbReference>